<organism evidence="1 2">
    <name type="scientific">Fusarium keratoplasticum</name>
    <dbReference type="NCBI Taxonomy" id="1328300"/>
    <lineage>
        <taxon>Eukaryota</taxon>
        <taxon>Fungi</taxon>
        <taxon>Dikarya</taxon>
        <taxon>Ascomycota</taxon>
        <taxon>Pezizomycotina</taxon>
        <taxon>Sordariomycetes</taxon>
        <taxon>Hypocreomycetidae</taxon>
        <taxon>Hypocreales</taxon>
        <taxon>Nectriaceae</taxon>
        <taxon>Fusarium</taxon>
        <taxon>Fusarium solani species complex</taxon>
    </lineage>
</organism>
<reference evidence="1" key="1">
    <citation type="submission" date="2022-06" db="EMBL/GenBank/DDBJ databases">
        <title>Fusarium solani species complex genomes reveal bases of compartmentalisation and animal pathogenesis.</title>
        <authorList>
            <person name="Tsai I.J."/>
        </authorList>
    </citation>
    <scope>NUCLEOTIDE SEQUENCE</scope>
    <source>
        <strain evidence="1">Fu6.1</strain>
    </source>
</reference>
<comment type="caution">
    <text evidence="1">The sequence shown here is derived from an EMBL/GenBank/DDBJ whole genome shotgun (WGS) entry which is preliminary data.</text>
</comment>
<dbReference type="Proteomes" id="UP001065298">
    <property type="component" value="Chromosome 1"/>
</dbReference>
<proteinExistence type="predicted"/>
<keyword evidence="2" id="KW-1185">Reference proteome</keyword>
<name>A0ACC0RGT8_9HYPO</name>
<protein>
    <submittedName>
        <fullName evidence="1">Uncharacterized protein</fullName>
    </submittedName>
</protein>
<accession>A0ACC0RGT8</accession>
<gene>
    <name evidence="1" type="ORF">NCS57_00180900</name>
</gene>
<evidence type="ECO:0000313" key="2">
    <source>
        <dbReference type="Proteomes" id="UP001065298"/>
    </source>
</evidence>
<dbReference type="EMBL" id="CM046503">
    <property type="protein sequence ID" value="KAI8685126.1"/>
    <property type="molecule type" value="Genomic_DNA"/>
</dbReference>
<sequence>MSDKKQSITLRETNTTYPGPGVNFQSNSWTQGKNNPPQSITLRPTRVDPPPNWDIPPRTQSIPLILINGIPLKDFPADTPAGKVWIPEEDEEGVEFPRPVVHGTIKFRPDPPPFPGSGPASEHSTGTTQGKPKVQGTITFRRDKEAPPFEPKTNVCDDSDRYLNVDWDAVAEGKSRIPLDRTLRTITYRGQVPPGFTKAHRGQANLYDRPLHLIPSTYSHYGAQGYHQLDAGRIAGPVTPRSDGTPTDVYSSASSYLSRNNIPPSIRTTGLNPVANNFTPGASPMVSTTEKETPLAPAAFSRLGQSGPLSPELARDKIYLDNQAQIQWRNMFRPAWVGQPRVQVRENQETKDLAGHDSHESRQVIEDEREHIDAVNDWFWAQAKQAPPAPKPEPKK</sequence>
<evidence type="ECO:0000313" key="1">
    <source>
        <dbReference type="EMBL" id="KAI8685126.1"/>
    </source>
</evidence>